<gene>
    <name evidence="7" type="ORF">DJ568_00265</name>
</gene>
<dbReference type="SMART" id="SM00640">
    <property type="entry name" value="Glyco_32"/>
    <property type="match status" value="1"/>
</dbReference>
<dbReference type="Proteomes" id="UP000253209">
    <property type="component" value="Unassembled WGS sequence"/>
</dbReference>
<dbReference type="RefSeq" id="WP_114003228.1">
    <property type="nucleotide sequence ID" value="NZ_QGDC01000001.1"/>
</dbReference>
<dbReference type="InterPro" id="IPR032507">
    <property type="entry name" value="BT1760-like_C"/>
</dbReference>
<keyword evidence="4" id="KW-0326">Glycosidase</keyword>
<dbReference type="InterPro" id="IPR023296">
    <property type="entry name" value="Glyco_hydro_beta-prop_sf"/>
</dbReference>
<dbReference type="EC" id="3.2.1.26" evidence="2"/>
<feature type="domain" description="BT1760-like C-terminal" evidence="6">
    <location>
        <begin position="358"/>
        <end position="519"/>
    </location>
</feature>
<keyword evidence="3" id="KW-0378">Hydrolase</keyword>
<proteinExistence type="inferred from homology"/>
<dbReference type="Gene3D" id="2.60.120.560">
    <property type="entry name" value="Exo-inulinase, domain 1"/>
    <property type="match status" value="1"/>
</dbReference>
<accession>A0A367GSV7</accession>
<dbReference type="CDD" id="cd08995">
    <property type="entry name" value="GH32_EcAec43-like"/>
    <property type="match status" value="1"/>
</dbReference>
<evidence type="ECO:0000313" key="7">
    <source>
        <dbReference type="EMBL" id="RCH56330.1"/>
    </source>
</evidence>
<evidence type="ECO:0000256" key="2">
    <source>
        <dbReference type="ARBA" id="ARBA00012758"/>
    </source>
</evidence>
<dbReference type="PANTHER" id="PTHR43101">
    <property type="entry name" value="BETA-FRUCTOSIDASE"/>
    <property type="match status" value="1"/>
</dbReference>
<dbReference type="OrthoDB" id="9759709at2"/>
<dbReference type="SUPFAM" id="SSF75005">
    <property type="entry name" value="Arabinanase/levansucrase/invertase"/>
    <property type="match status" value="1"/>
</dbReference>
<keyword evidence="8" id="KW-1185">Reference proteome</keyword>
<dbReference type="Pfam" id="PF16346">
    <property type="entry name" value="GH32_BT1760-like_C"/>
    <property type="match status" value="1"/>
</dbReference>
<dbReference type="PROSITE" id="PS51257">
    <property type="entry name" value="PROKAR_LIPOPROTEIN"/>
    <property type="match status" value="1"/>
</dbReference>
<dbReference type="InterPro" id="IPR001362">
    <property type="entry name" value="Glyco_hydro_32"/>
</dbReference>
<comment type="similarity">
    <text evidence="1">Belongs to the glycosyl hydrolase 32 family.</text>
</comment>
<evidence type="ECO:0000256" key="4">
    <source>
        <dbReference type="ARBA" id="ARBA00023295"/>
    </source>
</evidence>
<dbReference type="InterPro" id="IPR051214">
    <property type="entry name" value="GH32_Enzymes"/>
</dbReference>
<evidence type="ECO:0000259" key="6">
    <source>
        <dbReference type="Pfam" id="PF16346"/>
    </source>
</evidence>
<dbReference type="Pfam" id="PF00251">
    <property type="entry name" value="Glyco_hydro_32N"/>
    <property type="match status" value="1"/>
</dbReference>
<dbReference type="EMBL" id="QGDC01000001">
    <property type="protein sequence ID" value="RCH56330.1"/>
    <property type="molecule type" value="Genomic_DNA"/>
</dbReference>
<evidence type="ECO:0000313" key="8">
    <source>
        <dbReference type="Proteomes" id="UP000253209"/>
    </source>
</evidence>
<evidence type="ECO:0000256" key="1">
    <source>
        <dbReference type="ARBA" id="ARBA00009902"/>
    </source>
</evidence>
<evidence type="ECO:0000256" key="3">
    <source>
        <dbReference type="ARBA" id="ARBA00022801"/>
    </source>
</evidence>
<sequence>MLKRIDMGMKKFLITGGMMFSLLGCSKENTATIVPPYTEDKFNIFPKAESNVTPNGTTGWVGDVMPYYVNGQFEIFFLHDAPDKVKQSSAGEHDIHKFTSKNLLDFSYKGTQIAYGSRNTQDHLIGTGSMIKVGNTYYFYYTGHNGNSSWLQNSNAGWAETHTREAIMYATSTDLNTWTKKEGFVLRAPGGYSNTDFRDPYVFYNDEFKEYWMLVSTQQGGKAVLLVYKTADPSKDNWMLSGPLNIPEADYLMMECADIHKIGGRYYLLFAEDWSNTPGTHYRVATSTAGPWVKPADGNDMFDGHQFYAGRGTTDGTNFFALAWAHRRNPENDNGTRTWGGNLISHQFFATGSDKLGVKSPEAVNAYFTKNVDAVAEANTGAVTRTGSNYIINGAAAAATATFAKITGTTKLMGSLNISNLTGTAWLGFNTASNNSSTYAVKFEPAVNRIAAYNKGTEVTRVPFNFEAGKEYNFSVVIDGSVAVLYVNNQVALTNRIYSLQNNAWSIGADGVELKVNNLRMVSH</sequence>
<reference evidence="7 8" key="1">
    <citation type="submission" date="2018-05" db="EMBL/GenBank/DDBJ databases">
        <title>Mucilaginibacter hurinus sp. nov., isolated from briquette warehouse soil.</title>
        <authorList>
            <person name="Choi L."/>
        </authorList>
    </citation>
    <scope>NUCLEOTIDE SEQUENCE [LARGE SCALE GENOMIC DNA]</scope>
    <source>
        <strain evidence="7 8">ZR32</strain>
    </source>
</reference>
<dbReference type="GO" id="GO:0004564">
    <property type="term" value="F:beta-fructofuranosidase activity"/>
    <property type="evidence" value="ECO:0007669"/>
    <property type="project" value="UniProtKB-EC"/>
</dbReference>
<dbReference type="PANTHER" id="PTHR43101:SF1">
    <property type="entry name" value="BETA-FRUCTOSIDASE"/>
    <property type="match status" value="1"/>
</dbReference>
<evidence type="ECO:0000259" key="5">
    <source>
        <dbReference type="Pfam" id="PF00251"/>
    </source>
</evidence>
<dbReference type="GO" id="GO:0005975">
    <property type="term" value="P:carbohydrate metabolic process"/>
    <property type="evidence" value="ECO:0007669"/>
    <property type="project" value="InterPro"/>
</dbReference>
<dbReference type="AlphaFoldDB" id="A0A367GSV7"/>
<protein>
    <recommendedName>
        <fullName evidence="2">beta-fructofuranosidase</fullName>
        <ecNumber evidence="2">3.2.1.26</ecNumber>
    </recommendedName>
</protein>
<organism evidence="7 8">
    <name type="scientific">Mucilaginibacter hurinus</name>
    <dbReference type="NCBI Taxonomy" id="2201324"/>
    <lineage>
        <taxon>Bacteria</taxon>
        <taxon>Pseudomonadati</taxon>
        <taxon>Bacteroidota</taxon>
        <taxon>Sphingobacteriia</taxon>
        <taxon>Sphingobacteriales</taxon>
        <taxon>Sphingobacteriaceae</taxon>
        <taxon>Mucilaginibacter</taxon>
    </lineage>
</organism>
<dbReference type="Gene3D" id="2.115.10.20">
    <property type="entry name" value="Glycosyl hydrolase domain, family 43"/>
    <property type="match status" value="1"/>
</dbReference>
<comment type="caution">
    <text evidence="7">The sequence shown here is derived from an EMBL/GenBank/DDBJ whole genome shotgun (WGS) entry which is preliminary data.</text>
</comment>
<feature type="domain" description="Glycosyl hydrolase family 32 N-terminal" evidence="5">
    <location>
        <begin position="59"/>
        <end position="341"/>
    </location>
</feature>
<name>A0A367GSV7_9SPHI</name>
<dbReference type="InterPro" id="IPR013148">
    <property type="entry name" value="Glyco_hydro_32_N"/>
</dbReference>